<organism evidence="7 8">
    <name type="scientific">Paenarthrobacter ureafaciens</name>
    <dbReference type="NCBI Taxonomy" id="37931"/>
    <lineage>
        <taxon>Bacteria</taxon>
        <taxon>Bacillati</taxon>
        <taxon>Actinomycetota</taxon>
        <taxon>Actinomycetes</taxon>
        <taxon>Micrococcales</taxon>
        <taxon>Micrococcaceae</taxon>
        <taxon>Paenarthrobacter</taxon>
    </lineage>
</organism>
<dbReference type="Pfam" id="PF01266">
    <property type="entry name" value="DAO"/>
    <property type="match status" value="1"/>
</dbReference>
<dbReference type="PANTHER" id="PTHR13847:SF274">
    <property type="entry name" value="RIESKE 2FE-2S IRON-SULFUR PROTEIN YHFW-RELATED"/>
    <property type="match status" value="1"/>
</dbReference>
<dbReference type="GO" id="GO:0046872">
    <property type="term" value="F:metal ion binding"/>
    <property type="evidence" value="ECO:0007669"/>
    <property type="project" value="UniProtKB-KW"/>
</dbReference>
<dbReference type="PANTHER" id="PTHR13847">
    <property type="entry name" value="SARCOSINE DEHYDROGENASE-RELATED"/>
    <property type="match status" value="1"/>
</dbReference>
<dbReference type="InterPro" id="IPR036922">
    <property type="entry name" value="Rieske_2Fe-2S_sf"/>
</dbReference>
<dbReference type="PROSITE" id="PS51296">
    <property type="entry name" value="RIESKE"/>
    <property type="match status" value="1"/>
</dbReference>
<gene>
    <name evidence="7" type="ORF">NL394_11630</name>
</gene>
<keyword evidence="3" id="KW-0408">Iron</keyword>
<accession>A0AAX3ECE9</accession>
<name>A0AAX3ECE9_PAEUR</name>
<evidence type="ECO:0000313" key="7">
    <source>
        <dbReference type="EMBL" id="UYV95757.1"/>
    </source>
</evidence>
<sequence length="503" mass="53936">MKSLWLDRVSAFRSDDLPEDKHFDTIVAGAGLTGLVAALLLSRAGQKVVVFEARTLGAVTTGNTTGKLSLLQGGALSALRNQYSLKVVQAYVEANRTGQAWLTQYMEQQSIPFQTRTAVTFATSDDGGQRLRKEAAVSRDAGLDVHFSKDAGLPFPVVEALELEDQAQINPMDVLEALAKDIREHGGLIVEGVQVQNVGSGQPMDVTTRKGTFTADTVVVATGTPVLDRGLYFAKLEPNRSYAAALRLPGDATIPTGMYLSMDPPTRSQRTYPTPEGDELLLVGGYGHPAGRAKSPQAHLDALLGWARENYPGAEVTHTWSAQDYQATNLMPFFGKLPRGHGRIFFGTGYNKWGMSNGVAAALSITQDILGGQSDWATVIHHRVTSPQGAAQAVRLNAGIAKRMVEDKAKVRSNPEITDETRPPEGSGVVGLYKGEPAAVSTVDGKVCRVSASCAHLGGLLTWNDAEKSWDCPLHGSRFTPDGTYLEGPATHNLQKTVGKEQS</sequence>
<keyword evidence="4" id="KW-0411">Iron-sulfur</keyword>
<dbReference type="GO" id="GO:0005737">
    <property type="term" value="C:cytoplasm"/>
    <property type="evidence" value="ECO:0007669"/>
    <property type="project" value="TreeGrafter"/>
</dbReference>
<dbReference type="SUPFAM" id="SSF51905">
    <property type="entry name" value="FAD/NAD(P)-binding domain"/>
    <property type="match status" value="1"/>
</dbReference>
<dbReference type="Gene3D" id="3.30.9.10">
    <property type="entry name" value="D-Amino Acid Oxidase, subunit A, domain 2"/>
    <property type="match status" value="1"/>
</dbReference>
<dbReference type="SUPFAM" id="SSF50022">
    <property type="entry name" value="ISP domain"/>
    <property type="match status" value="1"/>
</dbReference>
<keyword evidence="1" id="KW-0001">2Fe-2S</keyword>
<evidence type="ECO:0000256" key="4">
    <source>
        <dbReference type="ARBA" id="ARBA00023014"/>
    </source>
</evidence>
<reference evidence="7" key="1">
    <citation type="submission" date="2022-07" db="EMBL/GenBank/DDBJ databases">
        <authorList>
            <person name="Wu T."/>
        </authorList>
    </citation>
    <scope>NUCLEOTIDE SEQUENCE</scope>
    <source>
        <strain evidence="7">SD-1</strain>
    </source>
</reference>
<dbReference type="RefSeq" id="WP_069694579.1">
    <property type="nucleotide sequence ID" value="NZ_CP043010.1"/>
</dbReference>
<dbReference type="InterPro" id="IPR006076">
    <property type="entry name" value="FAD-dep_OxRdtase"/>
</dbReference>
<dbReference type="Pfam" id="PF00355">
    <property type="entry name" value="Rieske"/>
    <property type="match status" value="1"/>
</dbReference>
<evidence type="ECO:0000256" key="5">
    <source>
        <dbReference type="SAM" id="MobiDB-lite"/>
    </source>
</evidence>
<evidence type="ECO:0000313" key="8">
    <source>
        <dbReference type="Proteomes" id="UP001163293"/>
    </source>
</evidence>
<dbReference type="Gene3D" id="3.50.50.60">
    <property type="entry name" value="FAD/NAD(P)-binding domain"/>
    <property type="match status" value="1"/>
</dbReference>
<keyword evidence="2" id="KW-0479">Metal-binding</keyword>
<keyword evidence="8" id="KW-1185">Reference proteome</keyword>
<dbReference type="EMBL" id="CP101185">
    <property type="protein sequence ID" value="UYV95757.1"/>
    <property type="molecule type" value="Genomic_DNA"/>
</dbReference>
<evidence type="ECO:0000256" key="2">
    <source>
        <dbReference type="ARBA" id="ARBA00022723"/>
    </source>
</evidence>
<dbReference type="InterPro" id="IPR036188">
    <property type="entry name" value="FAD/NAD-bd_sf"/>
</dbReference>
<dbReference type="Proteomes" id="UP001163293">
    <property type="component" value="Chromosome"/>
</dbReference>
<dbReference type="AlphaFoldDB" id="A0AAX3ECE9"/>
<evidence type="ECO:0000256" key="3">
    <source>
        <dbReference type="ARBA" id="ARBA00023004"/>
    </source>
</evidence>
<dbReference type="GO" id="GO:0004497">
    <property type="term" value="F:monooxygenase activity"/>
    <property type="evidence" value="ECO:0007669"/>
    <property type="project" value="UniProtKB-ARBA"/>
</dbReference>
<dbReference type="Gene3D" id="2.102.10.10">
    <property type="entry name" value="Rieske [2Fe-2S] iron-sulphur domain"/>
    <property type="match status" value="1"/>
</dbReference>
<dbReference type="InterPro" id="IPR017941">
    <property type="entry name" value="Rieske_2Fe-2S"/>
</dbReference>
<feature type="domain" description="Rieske" evidence="6">
    <location>
        <begin position="415"/>
        <end position="503"/>
    </location>
</feature>
<proteinExistence type="predicted"/>
<protein>
    <submittedName>
        <fullName evidence="7">FAD-dependent oxidoreductase</fullName>
    </submittedName>
</protein>
<dbReference type="GO" id="GO:0016705">
    <property type="term" value="F:oxidoreductase activity, acting on paired donors, with incorporation or reduction of molecular oxygen"/>
    <property type="evidence" value="ECO:0007669"/>
    <property type="project" value="UniProtKB-ARBA"/>
</dbReference>
<evidence type="ECO:0000259" key="6">
    <source>
        <dbReference type="PROSITE" id="PS51296"/>
    </source>
</evidence>
<dbReference type="GO" id="GO:0051537">
    <property type="term" value="F:2 iron, 2 sulfur cluster binding"/>
    <property type="evidence" value="ECO:0007669"/>
    <property type="project" value="UniProtKB-KW"/>
</dbReference>
<feature type="region of interest" description="Disordered" evidence="5">
    <location>
        <begin position="411"/>
        <end position="430"/>
    </location>
</feature>
<evidence type="ECO:0000256" key="1">
    <source>
        <dbReference type="ARBA" id="ARBA00022714"/>
    </source>
</evidence>